<reference evidence="1" key="1">
    <citation type="submission" date="2020-12" db="EMBL/GenBank/DDBJ databases">
        <title>Sedimentitalea sp. nov., isolated from sand in Incheon.</title>
        <authorList>
            <person name="Kim W."/>
        </authorList>
    </citation>
    <scope>NUCLEOTIDE SEQUENCE</scope>
    <source>
        <strain evidence="1">CAU 1593</strain>
    </source>
</reference>
<evidence type="ECO:0000313" key="1">
    <source>
        <dbReference type="EMBL" id="MBJ6372557.1"/>
    </source>
</evidence>
<dbReference type="Proteomes" id="UP000619079">
    <property type="component" value="Unassembled WGS sequence"/>
</dbReference>
<dbReference type="AlphaFoldDB" id="A0A8J7IJK2"/>
<gene>
    <name evidence="1" type="ORF">JF290_13565</name>
</gene>
<dbReference type="RefSeq" id="WP_199025434.1">
    <property type="nucleotide sequence ID" value="NZ_JAELVR010000009.1"/>
</dbReference>
<keyword evidence="2" id="KW-1185">Reference proteome</keyword>
<dbReference type="EMBL" id="JAELVR010000009">
    <property type="protein sequence ID" value="MBJ6372557.1"/>
    <property type="molecule type" value="Genomic_DNA"/>
</dbReference>
<proteinExistence type="predicted"/>
<accession>A0A8J7IJK2</accession>
<organism evidence="1 2">
    <name type="scientific">Sedimentitalea arenosa</name>
    <dbReference type="NCBI Taxonomy" id="2798803"/>
    <lineage>
        <taxon>Bacteria</taxon>
        <taxon>Pseudomonadati</taxon>
        <taxon>Pseudomonadota</taxon>
        <taxon>Alphaproteobacteria</taxon>
        <taxon>Rhodobacterales</taxon>
        <taxon>Paracoccaceae</taxon>
        <taxon>Sedimentitalea</taxon>
    </lineage>
</organism>
<comment type="caution">
    <text evidence="1">The sequence shown here is derived from an EMBL/GenBank/DDBJ whole genome shotgun (WGS) entry which is preliminary data.</text>
</comment>
<protein>
    <submittedName>
        <fullName evidence="1">DUF1127 domain-containing protein</fullName>
    </submittedName>
</protein>
<name>A0A8J7IJK2_9RHOB</name>
<evidence type="ECO:0000313" key="2">
    <source>
        <dbReference type="Proteomes" id="UP000619079"/>
    </source>
</evidence>
<sequence>MAHSSTHHDASLSLSGAFHRFSSALGNIFLAWAESDSRLRQMEALNALSDAELAERGLRRDEIARFVFKDVFWG</sequence>